<accession>E2BTN9</accession>
<dbReference type="Pfam" id="PF12259">
    <property type="entry name" value="Baculo_F"/>
    <property type="match status" value="1"/>
</dbReference>
<keyword evidence="2" id="KW-1185">Reference proteome</keyword>
<gene>
    <name evidence="1" type="ORF">EAI_02398</name>
</gene>
<reference evidence="1 2" key="1">
    <citation type="journal article" date="2010" name="Science">
        <title>Genomic comparison of the ants Camponotus floridanus and Harpegnathos saltator.</title>
        <authorList>
            <person name="Bonasio R."/>
            <person name="Zhang G."/>
            <person name="Ye C."/>
            <person name="Mutti N.S."/>
            <person name="Fang X."/>
            <person name="Qin N."/>
            <person name="Donahue G."/>
            <person name="Yang P."/>
            <person name="Li Q."/>
            <person name="Li C."/>
            <person name="Zhang P."/>
            <person name="Huang Z."/>
            <person name="Berger S.L."/>
            <person name="Reinberg D."/>
            <person name="Wang J."/>
            <person name="Liebig J."/>
        </authorList>
    </citation>
    <scope>NUCLEOTIDE SEQUENCE [LARGE SCALE GENOMIC DNA]</scope>
    <source>
        <strain evidence="1 2">R22 G/1</strain>
    </source>
</reference>
<dbReference type="Proteomes" id="UP000008237">
    <property type="component" value="Unassembled WGS sequence"/>
</dbReference>
<dbReference type="InParanoid" id="E2BTN9"/>
<dbReference type="InterPro" id="IPR022048">
    <property type="entry name" value="Envelope_fusion-like"/>
</dbReference>
<dbReference type="AlphaFoldDB" id="E2BTN9"/>
<organism evidence="2">
    <name type="scientific">Harpegnathos saltator</name>
    <name type="common">Jerdon's jumping ant</name>
    <dbReference type="NCBI Taxonomy" id="610380"/>
    <lineage>
        <taxon>Eukaryota</taxon>
        <taxon>Metazoa</taxon>
        <taxon>Ecdysozoa</taxon>
        <taxon>Arthropoda</taxon>
        <taxon>Hexapoda</taxon>
        <taxon>Insecta</taxon>
        <taxon>Pterygota</taxon>
        <taxon>Neoptera</taxon>
        <taxon>Endopterygota</taxon>
        <taxon>Hymenoptera</taxon>
        <taxon>Apocrita</taxon>
        <taxon>Aculeata</taxon>
        <taxon>Formicoidea</taxon>
        <taxon>Formicidae</taxon>
        <taxon>Ponerinae</taxon>
        <taxon>Ponerini</taxon>
        <taxon>Harpegnathos</taxon>
    </lineage>
</organism>
<proteinExistence type="predicted"/>
<evidence type="ECO:0000313" key="1">
    <source>
        <dbReference type="EMBL" id="EFN80940.1"/>
    </source>
</evidence>
<sequence length="92" mass="10775">LIEQHDFILYHMIPFSIKQNEEGVFASINPTYPYIGIRTDKQIYTQLSENDVSKYKNINNIIICKQTDLLYQIPSTHTCESILLRTARLENI</sequence>
<evidence type="ECO:0000313" key="2">
    <source>
        <dbReference type="Proteomes" id="UP000008237"/>
    </source>
</evidence>
<protein>
    <submittedName>
        <fullName evidence="1">Uncharacterized protein</fullName>
    </submittedName>
</protein>
<name>E2BTN9_HARSA</name>
<feature type="non-terminal residue" evidence="1">
    <location>
        <position position="1"/>
    </location>
</feature>
<dbReference type="EMBL" id="GL450472">
    <property type="protein sequence ID" value="EFN80940.1"/>
    <property type="molecule type" value="Genomic_DNA"/>
</dbReference>
<feature type="non-terminal residue" evidence="1">
    <location>
        <position position="92"/>
    </location>
</feature>